<dbReference type="RefSeq" id="XP_003098454.2">
    <property type="nucleotide sequence ID" value="XM_003098406.2"/>
</dbReference>
<dbReference type="GeneID" id="9801512"/>
<dbReference type="PANTHER" id="PTHR38633">
    <property type="entry name" value="PROTEIN CBG15573-RELATED"/>
    <property type="match status" value="1"/>
</dbReference>
<accession>E3MZE9</accession>
<dbReference type="STRING" id="31234.E3MZE9"/>
<name>E3MZE9_CAERE</name>
<organism evidence="2">
    <name type="scientific">Caenorhabditis remanei</name>
    <name type="common">Caenorhabditis vulgaris</name>
    <dbReference type="NCBI Taxonomy" id="31234"/>
    <lineage>
        <taxon>Eukaryota</taxon>
        <taxon>Metazoa</taxon>
        <taxon>Ecdysozoa</taxon>
        <taxon>Nematoda</taxon>
        <taxon>Chromadorea</taxon>
        <taxon>Rhabditida</taxon>
        <taxon>Rhabditina</taxon>
        <taxon>Rhabditomorpha</taxon>
        <taxon>Rhabditoidea</taxon>
        <taxon>Rhabditidae</taxon>
        <taxon>Peloderinae</taxon>
        <taxon>Caenorhabditis</taxon>
    </lineage>
</organism>
<dbReference type="OMA" id="EPINIAH"/>
<sequence length="171" mass="18591">MFVLLTLALVCAAAASSGYGAPTYNQPAPTYRGSAPSYGSYGSYSSGSSSSSEEHHRRRCKKLKDLELNTDVKPYGRDAKFSSLERKGKHYTKISCPNDGKKYVLLGDKTGTKVTYNGMSNDNSMILAEGVNIDLVAKCNGKRTYVKLANGDRVRIRKVACVQLDGAITEF</sequence>
<reference evidence="1" key="1">
    <citation type="submission" date="2007-07" db="EMBL/GenBank/DDBJ databases">
        <title>PCAP assembly of the Caenorhabditis remanei genome.</title>
        <authorList>
            <consortium name="The Caenorhabditis remanei Sequencing Consortium"/>
            <person name="Wilson R.K."/>
        </authorList>
    </citation>
    <scope>NUCLEOTIDE SEQUENCE [LARGE SCALE GENOMIC DNA]</scope>
    <source>
        <strain evidence="1">PB4641</strain>
    </source>
</reference>
<evidence type="ECO:0000313" key="2">
    <source>
        <dbReference type="Proteomes" id="UP000008281"/>
    </source>
</evidence>
<dbReference type="Proteomes" id="UP000008281">
    <property type="component" value="Unassembled WGS sequence"/>
</dbReference>
<evidence type="ECO:0000313" key="1">
    <source>
        <dbReference type="EMBL" id="EFP12867.1"/>
    </source>
</evidence>
<protein>
    <submittedName>
        <fullName evidence="1">Uncharacterized protein</fullName>
    </submittedName>
</protein>
<dbReference type="CTD" id="9801512"/>
<dbReference type="HOGENOM" id="CLU_1564359_0_0_1"/>
<proteinExistence type="predicted"/>
<dbReference type="EMBL" id="DS268500">
    <property type="protein sequence ID" value="EFP12867.1"/>
    <property type="molecule type" value="Genomic_DNA"/>
</dbReference>
<dbReference type="AlphaFoldDB" id="E3MZE9"/>
<keyword evidence="2" id="KW-1185">Reference proteome</keyword>
<dbReference type="PANTHER" id="PTHR38633:SF1">
    <property type="entry name" value="UTERINE LUMIN EXPRESSED_LOCAILIZED"/>
    <property type="match status" value="1"/>
</dbReference>
<gene>
    <name evidence="1" type="ORF">CRE_05987</name>
</gene>
<dbReference type="FunCoup" id="E3MZE9">
    <property type="interactions" value="1093"/>
</dbReference>
<dbReference type="OrthoDB" id="5855705at2759"/>
<dbReference type="eggNOG" id="ENOG502TI2A">
    <property type="taxonomic scope" value="Eukaryota"/>
</dbReference>
<dbReference type="KEGG" id="crq:GCK72_025134"/>